<gene>
    <name evidence="1" type="ORF">MENTE1834_LOCUS46557</name>
</gene>
<keyword evidence="2" id="KW-1185">Reference proteome</keyword>
<organism evidence="1 2">
    <name type="scientific">Meloidogyne enterolobii</name>
    <name type="common">Root-knot nematode worm</name>
    <name type="synonym">Meloidogyne mayaguensis</name>
    <dbReference type="NCBI Taxonomy" id="390850"/>
    <lineage>
        <taxon>Eukaryota</taxon>
        <taxon>Metazoa</taxon>
        <taxon>Ecdysozoa</taxon>
        <taxon>Nematoda</taxon>
        <taxon>Chromadorea</taxon>
        <taxon>Rhabditida</taxon>
        <taxon>Tylenchina</taxon>
        <taxon>Tylenchomorpha</taxon>
        <taxon>Tylenchoidea</taxon>
        <taxon>Meloidogynidae</taxon>
        <taxon>Meloidogyninae</taxon>
        <taxon>Meloidogyne</taxon>
    </lineage>
</organism>
<protein>
    <submittedName>
        <fullName evidence="1">Uncharacterized protein</fullName>
    </submittedName>
</protein>
<dbReference type="EMBL" id="CAVMJV010000171">
    <property type="protein sequence ID" value="CAK5119641.1"/>
    <property type="molecule type" value="Genomic_DNA"/>
</dbReference>
<comment type="caution">
    <text evidence="1">The sequence shown here is derived from an EMBL/GenBank/DDBJ whole genome shotgun (WGS) entry which is preliminary data.</text>
</comment>
<evidence type="ECO:0000313" key="2">
    <source>
        <dbReference type="Proteomes" id="UP001497535"/>
    </source>
</evidence>
<accession>A0ACB1B4A9</accession>
<evidence type="ECO:0000313" key="1">
    <source>
        <dbReference type="EMBL" id="CAK5119641.1"/>
    </source>
</evidence>
<dbReference type="Proteomes" id="UP001497535">
    <property type="component" value="Unassembled WGS sequence"/>
</dbReference>
<reference evidence="1" key="1">
    <citation type="submission" date="2023-11" db="EMBL/GenBank/DDBJ databases">
        <authorList>
            <person name="Poullet M."/>
        </authorList>
    </citation>
    <scope>NUCLEOTIDE SEQUENCE</scope>
    <source>
        <strain evidence="1">E1834</strain>
    </source>
</reference>
<proteinExistence type="predicted"/>
<sequence length="141" mass="15998">MNYFLLFPFLLINFCYFTNGEKATVAQCETVVEYYVIKDDCVCTNDFSKCLTSIVNQGKCTKEDFPANLTETTLCTKMYSKCSLTENECDICGCFDLSIDCLIQDKCEKFVSSSTSSDKRVRASDTILGLNNLLNEHFEKN</sequence>
<name>A0ACB1B4A9_MELEN</name>